<evidence type="ECO:0000313" key="2">
    <source>
        <dbReference type="Proteomes" id="UP000238413"/>
    </source>
</evidence>
<organism evidence="1 2">
    <name type="scientific">Streptomyces dengpaensis</name>
    <dbReference type="NCBI Taxonomy" id="2049881"/>
    <lineage>
        <taxon>Bacteria</taxon>
        <taxon>Bacillati</taxon>
        <taxon>Actinomycetota</taxon>
        <taxon>Actinomycetes</taxon>
        <taxon>Kitasatosporales</taxon>
        <taxon>Streptomycetaceae</taxon>
        <taxon>Streptomyces</taxon>
    </lineage>
</organism>
<keyword evidence="2" id="KW-1185">Reference proteome</keyword>
<gene>
    <name evidence="1" type="ORF">C4B68_33745</name>
</gene>
<name>A0ABN5IAA8_9ACTN</name>
<proteinExistence type="predicted"/>
<evidence type="ECO:0000313" key="1">
    <source>
        <dbReference type="EMBL" id="AVH59916.1"/>
    </source>
</evidence>
<protein>
    <submittedName>
        <fullName evidence="1">Uncharacterized protein</fullName>
    </submittedName>
</protein>
<dbReference type="Proteomes" id="UP000238413">
    <property type="component" value="Chromosome"/>
</dbReference>
<reference evidence="1 2" key="1">
    <citation type="submission" date="2018-02" db="EMBL/GenBank/DDBJ databases">
        <title>Complete genome sequence of Streptomyces dengpaensis, the producer of angucyclines.</title>
        <authorList>
            <person name="Yumei L."/>
        </authorList>
    </citation>
    <scope>NUCLEOTIDE SEQUENCE [LARGE SCALE GENOMIC DNA]</scope>
    <source>
        <strain evidence="1 2">XZHG99</strain>
    </source>
</reference>
<sequence length="82" mass="8821">MTAKLTGGVTFLLDDGPIRTRYGRSEFTGKPTAWLALGDSDGIEISVTDSSAETLAQLEEAVAELRAWAKRQERLAALPEVA</sequence>
<dbReference type="RefSeq" id="WP_099500296.1">
    <property type="nucleotide sequence ID" value="NZ_CP026652.1"/>
</dbReference>
<dbReference type="EMBL" id="CP026652">
    <property type="protein sequence ID" value="AVH59916.1"/>
    <property type="molecule type" value="Genomic_DNA"/>
</dbReference>
<accession>A0ABN5IAA8</accession>